<dbReference type="PANTHER" id="PTHR33386">
    <property type="entry name" value="OS02G0740600 PROTEIN"/>
    <property type="match status" value="1"/>
</dbReference>
<organism evidence="2 3">
    <name type="scientific">Nepenthes gracilis</name>
    <name type="common">Slender pitcher plant</name>
    <dbReference type="NCBI Taxonomy" id="150966"/>
    <lineage>
        <taxon>Eukaryota</taxon>
        <taxon>Viridiplantae</taxon>
        <taxon>Streptophyta</taxon>
        <taxon>Embryophyta</taxon>
        <taxon>Tracheophyta</taxon>
        <taxon>Spermatophyta</taxon>
        <taxon>Magnoliopsida</taxon>
        <taxon>eudicotyledons</taxon>
        <taxon>Gunneridae</taxon>
        <taxon>Pentapetalae</taxon>
        <taxon>Caryophyllales</taxon>
        <taxon>Nepenthaceae</taxon>
        <taxon>Nepenthes</taxon>
    </lineage>
</organism>
<dbReference type="PANTHER" id="PTHR33386:SF5">
    <property type="entry name" value="OS02G0740600 PROTEIN"/>
    <property type="match status" value="1"/>
</dbReference>
<proteinExistence type="predicted"/>
<evidence type="ECO:0000313" key="3">
    <source>
        <dbReference type="Proteomes" id="UP001279734"/>
    </source>
</evidence>
<evidence type="ECO:0000313" key="2">
    <source>
        <dbReference type="EMBL" id="GMH21455.1"/>
    </source>
</evidence>
<reference evidence="2" key="1">
    <citation type="submission" date="2023-05" db="EMBL/GenBank/DDBJ databases">
        <title>Nepenthes gracilis genome sequencing.</title>
        <authorList>
            <person name="Fukushima K."/>
        </authorList>
    </citation>
    <scope>NUCLEOTIDE SEQUENCE</scope>
    <source>
        <strain evidence="2">SING2019-196</strain>
    </source>
</reference>
<comment type="caution">
    <text evidence="2">The sequence shown here is derived from an EMBL/GenBank/DDBJ whole genome shotgun (WGS) entry which is preliminary data.</text>
</comment>
<accession>A0AAD3T0Z3</accession>
<gene>
    <name evidence="2" type="ORF">Nepgr_023297</name>
</gene>
<keyword evidence="3" id="KW-1185">Reference proteome</keyword>
<evidence type="ECO:0000256" key="1">
    <source>
        <dbReference type="SAM" id="MobiDB-lite"/>
    </source>
</evidence>
<dbReference type="Proteomes" id="UP001279734">
    <property type="component" value="Unassembled WGS sequence"/>
</dbReference>
<name>A0AAD3T0Z3_NEPGR</name>
<protein>
    <submittedName>
        <fullName evidence="2">Uncharacterized protein</fullName>
    </submittedName>
</protein>
<feature type="region of interest" description="Disordered" evidence="1">
    <location>
        <begin position="1"/>
        <end position="37"/>
    </location>
</feature>
<sequence length="81" mass="8898">MDSYETSWADQWDSDPPASDATARRRGSGGGKAKYGKKVEGGLVKTKAAAVTGMKKVKDGACVGFNWIKDKYHHRKDTQKH</sequence>
<dbReference type="AlphaFoldDB" id="A0AAD3T0Z3"/>
<dbReference type="EMBL" id="BSYO01000023">
    <property type="protein sequence ID" value="GMH21455.1"/>
    <property type="molecule type" value="Genomic_DNA"/>
</dbReference>